<geneLocation type="plasmid" evidence="1 2">
    <name>pBB1</name>
</geneLocation>
<dbReference type="RefSeq" id="WP_013959774.1">
    <property type="nucleotide sequence ID" value="NC_015727.1"/>
</dbReference>
<organism evidence="1 2">
    <name type="scientific">Cupriavidus necator (strain ATCC 43291 / DSM 13513 / CCUG 52238 / LMG 8453 / N-1)</name>
    <name type="common">Ralstonia eutropha</name>
    <dbReference type="NCBI Taxonomy" id="1042878"/>
    <lineage>
        <taxon>Bacteria</taxon>
        <taxon>Pseudomonadati</taxon>
        <taxon>Pseudomonadota</taxon>
        <taxon>Betaproteobacteria</taxon>
        <taxon>Burkholderiales</taxon>
        <taxon>Burkholderiaceae</taxon>
        <taxon>Cupriavidus</taxon>
    </lineage>
</organism>
<dbReference type="KEGG" id="cnc:CNE_BB1p13520"/>
<evidence type="ECO:0000313" key="1">
    <source>
        <dbReference type="EMBL" id="AEI82751.1"/>
    </source>
</evidence>
<gene>
    <name evidence="1" type="ordered locus">CNE_BB1p13520</name>
</gene>
<protein>
    <submittedName>
        <fullName evidence="1">Uncharacterized protein</fullName>
    </submittedName>
</protein>
<accession>F8GW62</accession>
<sequence>MMDDWKVSGYVDPDNGGTWVYYENPAFPGIHMSRSVDNPARDHMATNDRTAYYYGNRKPPTFNNNQLPEQIRTQLVAAWRDYYTV</sequence>
<reference evidence="1 2" key="1">
    <citation type="journal article" date="2011" name="J. Bacteriol.">
        <title>Complete genome sequence of the type strain Cupriavidus necator N-1.</title>
        <authorList>
            <person name="Poehlein A."/>
            <person name="Kusian B."/>
            <person name="Friedrich B."/>
            <person name="Daniel R."/>
            <person name="Bowien B."/>
        </authorList>
    </citation>
    <scope>NUCLEOTIDE SEQUENCE [LARGE SCALE GENOMIC DNA]</scope>
    <source>
        <strain evidence="2">ATCC 43291 / DSM 13513 / CCUG 52238 / LMG 8453 / N-1</strain>
        <plasmid evidence="1 2">pBB1</plasmid>
    </source>
</reference>
<name>F8GW62_CUPNN</name>
<dbReference type="AlphaFoldDB" id="F8GW62"/>
<dbReference type="GeneID" id="34312260"/>
<proteinExistence type="predicted"/>
<dbReference type="EMBL" id="CP002879">
    <property type="protein sequence ID" value="AEI82751.1"/>
    <property type="molecule type" value="Genomic_DNA"/>
</dbReference>
<dbReference type="HOGENOM" id="CLU_2453360_0_0_4"/>
<keyword evidence="1" id="KW-0614">Plasmid</keyword>
<evidence type="ECO:0000313" key="2">
    <source>
        <dbReference type="Proteomes" id="UP000006798"/>
    </source>
</evidence>
<dbReference type="Proteomes" id="UP000006798">
    <property type="component" value="Plasmid pBB1"/>
</dbReference>